<dbReference type="InterPro" id="IPR041078">
    <property type="entry name" value="Plavaka"/>
</dbReference>
<dbReference type="Proteomes" id="UP000008063">
    <property type="component" value="Unassembled WGS sequence"/>
</dbReference>
<feature type="non-terminal residue" evidence="1">
    <location>
        <position position="1"/>
    </location>
</feature>
<organism evidence="2">
    <name type="scientific">Serpula lacrymans var. lacrymans (strain S7.3)</name>
    <name type="common">Dry rot fungus</name>
    <dbReference type="NCBI Taxonomy" id="936435"/>
    <lineage>
        <taxon>Eukaryota</taxon>
        <taxon>Fungi</taxon>
        <taxon>Dikarya</taxon>
        <taxon>Basidiomycota</taxon>
        <taxon>Agaricomycotina</taxon>
        <taxon>Agaricomycetes</taxon>
        <taxon>Agaricomycetidae</taxon>
        <taxon>Boletales</taxon>
        <taxon>Coniophorineae</taxon>
        <taxon>Serpulaceae</taxon>
        <taxon>Serpula</taxon>
    </lineage>
</organism>
<dbReference type="AlphaFoldDB" id="F8PZW6"/>
<dbReference type="STRING" id="936435.F8PZW6"/>
<accession>F8PZW6</accession>
<keyword evidence="2" id="KW-1185">Reference proteome</keyword>
<sequence length="187" mass="21689">VIKAAFTEKMAKHFHLVPFKCLWMSISPPDNVPPEKYEYNGHIYDELYTSDAWIREHDNLQKQPPEPECNLKRVIAGLMFWSDSTHLADFGCAKAWPLYLYFGNLSKYLCAKSQTDACHHVAYIPSLPDSVREFVASFSKVTKNSVPLWAHCRRGLMHEVWRVLLDNEFCHAYQHGIVIQCIDGIFR</sequence>
<proteinExistence type="predicted"/>
<evidence type="ECO:0000313" key="2">
    <source>
        <dbReference type="Proteomes" id="UP000008063"/>
    </source>
</evidence>
<evidence type="ECO:0000313" key="1">
    <source>
        <dbReference type="EMBL" id="EGN98438.1"/>
    </source>
</evidence>
<dbReference type="HOGENOM" id="CLU_002498_2_1_1"/>
<dbReference type="EMBL" id="GL945481">
    <property type="protein sequence ID" value="EGN98438.1"/>
    <property type="molecule type" value="Genomic_DNA"/>
</dbReference>
<gene>
    <name evidence="1" type="ORF">SERLA73DRAFT_55912</name>
</gene>
<dbReference type="InParanoid" id="F8PZW6"/>
<dbReference type="OMA" id="NEFCHAY"/>
<reference evidence="2" key="1">
    <citation type="journal article" date="2011" name="Science">
        <title>The plant cell wall-decomposing machinery underlies the functional diversity of forest fungi.</title>
        <authorList>
            <person name="Eastwood D.C."/>
            <person name="Floudas D."/>
            <person name="Binder M."/>
            <person name="Majcherczyk A."/>
            <person name="Schneider P."/>
            <person name="Aerts A."/>
            <person name="Asiegbu F.O."/>
            <person name="Baker S.E."/>
            <person name="Barry K."/>
            <person name="Bendiksby M."/>
            <person name="Blumentritt M."/>
            <person name="Coutinho P.M."/>
            <person name="Cullen D."/>
            <person name="de Vries R.P."/>
            <person name="Gathman A."/>
            <person name="Goodell B."/>
            <person name="Henrissat B."/>
            <person name="Ihrmark K."/>
            <person name="Kauserud H."/>
            <person name="Kohler A."/>
            <person name="LaButti K."/>
            <person name="Lapidus A."/>
            <person name="Lavin J.L."/>
            <person name="Lee Y.-H."/>
            <person name="Lindquist E."/>
            <person name="Lilly W."/>
            <person name="Lucas S."/>
            <person name="Morin E."/>
            <person name="Murat C."/>
            <person name="Oguiza J.A."/>
            <person name="Park J."/>
            <person name="Pisabarro A.G."/>
            <person name="Riley R."/>
            <person name="Rosling A."/>
            <person name="Salamov A."/>
            <person name="Schmidt O."/>
            <person name="Schmutz J."/>
            <person name="Skrede I."/>
            <person name="Stenlid J."/>
            <person name="Wiebenga A."/>
            <person name="Xie X."/>
            <person name="Kuees U."/>
            <person name="Hibbett D.S."/>
            <person name="Hoffmeister D."/>
            <person name="Hoegberg N."/>
            <person name="Martin F."/>
            <person name="Grigoriev I.V."/>
            <person name="Watkinson S.C."/>
        </authorList>
    </citation>
    <scope>NUCLEOTIDE SEQUENCE [LARGE SCALE GENOMIC DNA]</scope>
    <source>
        <strain evidence="2">strain S7.3</strain>
    </source>
</reference>
<name>F8PZW6_SERL3</name>
<protein>
    <submittedName>
        <fullName evidence="1">Uncharacterized protein</fullName>
    </submittedName>
</protein>
<dbReference type="OrthoDB" id="3208495at2759"/>
<dbReference type="Pfam" id="PF18759">
    <property type="entry name" value="Plavaka"/>
    <property type="match status" value="1"/>
</dbReference>